<feature type="domain" description="ABC transporter" evidence="7">
    <location>
        <begin position="6"/>
        <end position="242"/>
    </location>
</feature>
<evidence type="ECO:0000256" key="4">
    <source>
        <dbReference type="ARBA" id="ARBA00022840"/>
    </source>
</evidence>
<evidence type="ECO:0000313" key="9">
    <source>
        <dbReference type="Proteomes" id="UP001057580"/>
    </source>
</evidence>
<dbReference type="GeneID" id="74943698"/>
<dbReference type="InterPro" id="IPR027417">
    <property type="entry name" value="P-loop_NTPase"/>
</dbReference>
<dbReference type="InterPro" id="IPR003593">
    <property type="entry name" value="AAA+_ATPase"/>
</dbReference>
<feature type="compositionally biased region" description="Low complexity" evidence="6">
    <location>
        <begin position="249"/>
        <end position="295"/>
    </location>
</feature>
<dbReference type="InterPro" id="IPR003439">
    <property type="entry name" value="ABC_transporter-like_ATP-bd"/>
</dbReference>
<dbReference type="PROSITE" id="PS50893">
    <property type="entry name" value="ABC_TRANSPORTER_2"/>
    <property type="match status" value="2"/>
</dbReference>
<dbReference type="SUPFAM" id="SSF52540">
    <property type="entry name" value="P-loop containing nucleoside triphosphate hydrolases"/>
    <property type="match status" value="2"/>
</dbReference>
<name>A0A9E7U7A6_9EURY</name>
<dbReference type="Proteomes" id="UP001057580">
    <property type="component" value="Chromosome"/>
</dbReference>
<dbReference type="GO" id="GO:0005524">
    <property type="term" value="F:ATP binding"/>
    <property type="evidence" value="ECO:0007669"/>
    <property type="project" value="UniProtKB-KW"/>
</dbReference>
<evidence type="ECO:0000259" key="7">
    <source>
        <dbReference type="PROSITE" id="PS50893"/>
    </source>
</evidence>
<dbReference type="RefSeq" id="WP_260592380.1">
    <property type="nucleotide sequence ID" value="NZ_CP104003.1"/>
</dbReference>
<dbReference type="PANTHER" id="PTHR43820">
    <property type="entry name" value="HIGH-AFFINITY BRANCHED-CHAIN AMINO ACID TRANSPORT ATP-BINDING PROTEIN LIVF"/>
    <property type="match status" value="1"/>
</dbReference>
<dbReference type="AlphaFoldDB" id="A0A9E7U7A6"/>
<dbReference type="PANTHER" id="PTHR43820:SF4">
    <property type="entry name" value="HIGH-AFFINITY BRANCHED-CHAIN AMINO ACID TRANSPORT ATP-BINDING PROTEIN LIVF"/>
    <property type="match status" value="1"/>
</dbReference>
<feature type="compositionally biased region" description="Basic and acidic residues" evidence="6">
    <location>
        <begin position="237"/>
        <end position="248"/>
    </location>
</feature>
<evidence type="ECO:0000256" key="6">
    <source>
        <dbReference type="SAM" id="MobiDB-lite"/>
    </source>
</evidence>
<keyword evidence="9" id="KW-1185">Reference proteome</keyword>
<dbReference type="KEGG" id="ssai:N0B31_14710"/>
<dbReference type="Pfam" id="PF00005">
    <property type="entry name" value="ABC_tran"/>
    <property type="match status" value="2"/>
</dbReference>
<evidence type="ECO:0000256" key="2">
    <source>
        <dbReference type="ARBA" id="ARBA00022448"/>
    </source>
</evidence>
<dbReference type="PROSITE" id="PS00211">
    <property type="entry name" value="ABC_TRANSPORTER_1"/>
    <property type="match status" value="1"/>
</dbReference>
<gene>
    <name evidence="8" type="ORF">N0B31_14710</name>
</gene>
<dbReference type="GO" id="GO:0015658">
    <property type="term" value="F:branched-chain amino acid transmembrane transporter activity"/>
    <property type="evidence" value="ECO:0007669"/>
    <property type="project" value="TreeGrafter"/>
</dbReference>
<dbReference type="CDD" id="cd03224">
    <property type="entry name" value="ABC_TM1139_LivF_branched"/>
    <property type="match status" value="1"/>
</dbReference>
<dbReference type="GO" id="GO:0016887">
    <property type="term" value="F:ATP hydrolysis activity"/>
    <property type="evidence" value="ECO:0007669"/>
    <property type="project" value="InterPro"/>
</dbReference>
<evidence type="ECO:0000256" key="5">
    <source>
        <dbReference type="ARBA" id="ARBA00022970"/>
    </source>
</evidence>
<dbReference type="GO" id="GO:0015807">
    <property type="term" value="P:L-amino acid transport"/>
    <property type="evidence" value="ECO:0007669"/>
    <property type="project" value="TreeGrafter"/>
</dbReference>
<keyword evidence="3" id="KW-0547">Nucleotide-binding</keyword>
<evidence type="ECO:0000313" key="8">
    <source>
        <dbReference type="EMBL" id="UWM53386.1"/>
    </source>
</evidence>
<proteinExistence type="inferred from homology"/>
<reference evidence="8" key="1">
    <citation type="submission" date="2022-09" db="EMBL/GenBank/DDBJ databases">
        <title>Diverse halophilic archaea isolated from saline environments.</title>
        <authorList>
            <person name="Cui H.-L."/>
        </authorList>
    </citation>
    <scope>NUCLEOTIDE SEQUENCE</scope>
    <source>
        <strain evidence="8">ZS-35-S2</strain>
    </source>
</reference>
<dbReference type="InterPro" id="IPR017871">
    <property type="entry name" value="ABC_transporter-like_CS"/>
</dbReference>
<keyword evidence="4 8" id="KW-0067">ATP-binding</keyword>
<keyword evidence="5" id="KW-0029">Amino-acid transport</keyword>
<sequence>MPGGRLETEGLTKTFGDVVAADDVTVTFEPGECHGIIGPNGSGKTTLFDLVMGFQRPDSGVVRFDGEDITGMRPDQVARRGLVRTFQITAPFERLTVRENLLSVYTGGLGSGLRVPTETHERAAELLDLLDLDRVADHDASDISGGQQKLLELGRATMLEPECVLLDEPTAGVNPAIQDRVLSALREMNDGGTTVVVIEHDMSVVGDIADRITVLDGGRVLTQGAFSTVTSDERVRDAYIGTRTDRATGTDGEMPATETETGTETQTGTGTEVEAGTPTPGVVAESRARRPAPAESDAESRVARALASRADGDEDDERGPVDRLVARNVTAGYGKQVVLDGVSVKSHDGITCVFGPNGSGKSTLLKLLGGVVPVRSGAIEYGGRPLTGLEPHEIVRAGITTVPQDRRTFAGLTVRENLQLGATTVDDEAVVDARIEVVLDLFPALAASLSEPARSLSGGQQVMLGLGWAMMTGADVYLLDEPLSGLAPSAVDDLFDVLRTLVDRGIQIVLVEQHVREAMTVADHVYVLSQGRIQFDGPPEALESEDRLVELYLGLE</sequence>
<accession>A0A9E7U7A6</accession>
<dbReference type="CDD" id="cd03219">
    <property type="entry name" value="ABC_Mj1267_LivG_branched"/>
    <property type="match status" value="1"/>
</dbReference>
<comment type="similarity">
    <text evidence="1">Belongs to the ABC transporter superfamily.</text>
</comment>
<organism evidence="8 9">
    <name type="scientific">Salinirubellus salinus</name>
    <dbReference type="NCBI Taxonomy" id="1364945"/>
    <lineage>
        <taxon>Archaea</taxon>
        <taxon>Methanobacteriati</taxon>
        <taxon>Methanobacteriota</taxon>
        <taxon>Stenosarchaea group</taxon>
        <taxon>Halobacteria</taxon>
        <taxon>Halobacteriales</taxon>
        <taxon>Natronomonadaceae</taxon>
        <taxon>Salinirubellus</taxon>
    </lineage>
</organism>
<dbReference type="InterPro" id="IPR052156">
    <property type="entry name" value="BCAA_Transport_ATP-bd_LivF"/>
</dbReference>
<evidence type="ECO:0000256" key="1">
    <source>
        <dbReference type="ARBA" id="ARBA00005417"/>
    </source>
</evidence>
<feature type="region of interest" description="Disordered" evidence="6">
    <location>
        <begin position="237"/>
        <end position="320"/>
    </location>
</feature>
<dbReference type="EMBL" id="CP104003">
    <property type="protein sequence ID" value="UWM53386.1"/>
    <property type="molecule type" value="Genomic_DNA"/>
</dbReference>
<protein>
    <submittedName>
        <fullName evidence="8">ATP-binding cassette domain-containing protein</fullName>
    </submittedName>
</protein>
<keyword evidence="2" id="KW-0813">Transport</keyword>
<evidence type="ECO:0000256" key="3">
    <source>
        <dbReference type="ARBA" id="ARBA00022741"/>
    </source>
</evidence>
<feature type="domain" description="ABC transporter" evidence="7">
    <location>
        <begin position="324"/>
        <end position="555"/>
    </location>
</feature>
<dbReference type="SMART" id="SM00382">
    <property type="entry name" value="AAA"/>
    <property type="match status" value="2"/>
</dbReference>
<dbReference type="Gene3D" id="3.40.50.300">
    <property type="entry name" value="P-loop containing nucleotide triphosphate hydrolases"/>
    <property type="match status" value="2"/>
</dbReference>